<dbReference type="SUPFAM" id="SSF49899">
    <property type="entry name" value="Concanavalin A-like lectins/glucanases"/>
    <property type="match status" value="1"/>
</dbReference>
<gene>
    <name evidence="3" type="ORF">UFOPK4180_00821</name>
</gene>
<dbReference type="PROSITE" id="PS51762">
    <property type="entry name" value="GH16_2"/>
    <property type="match status" value="1"/>
</dbReference>
<proteinExistence type="inferred from homology"/>
<evidence type="ECO:0000259" key="2">
    <source>
        <dbReference type="PROSITE" id="PS51762"/>
    </source>
</evidence>
<feature type="domain" description="GH16" evidence="2">
    <location>
        <begin position="40"/>
        <end position="310"/>
    </location>
</feature>
<name>A0A6J6AEG8_9ZZZZ</name>
<dbReference type="InterPro" id="IPR013320">
    <property type="entry name" value="ConA-like_dom_sf"/>
</dbReference>
<dbReference type="Pfam" id="PF00722">
    <property type="entry name" value="Glyco_hydro_16"/>
    <property type="match status" value="1"/>
</dbReference>
<dbReference type="Gene3D" id="2.60.120.200">
    <property type="match status" value="1"/>
</dbReference>
<dbReference type="PANTHER" id="PTHR10963">
    <property type="entry name" value="GLYCOSYL HYDROLASE-RELATED"/>
    <property type="match status" value="1"/>
</dbReference>
<reference evidence="3" key="1">
    <citation type="submission" date="2020-05" db="EMBL/GenBank/DDBJ databases">
        <authorList>
            <person name="Chiriac C."/>
            <person name="Salcher M."/>
            <person name="Ghai R."/>
            <person name="Kavagutti S V."/>
        </authorList>
    </citation>
    <scope>NUCLEOTIDE SEQUENCE</scope>
</reference>
<accession>A0A6J6AEG8</accession>
<evidence type="ECO:0000313" key="3">
    <source>
        <dbReference type="EMBL" id="CAB4367219.1"/>
    </source>
</evidence>
<evidence type="ECO:0000256" key="1">
    <source>
        <dbReference type="ARBA" id="ARBA00006865"/>
    </source>
</evidence>
<protein>
    <submittedName>
        <fullName evidence="3">Unannotated protein</fullName>
    </submittedName>
</protein>
<sequence length="316" mass="34577">MTEARTQKGWLIEMYMSTGLRRTALVLVPLLGLLSILLAPAQAATKITSYKLLWADDFNGKKGALPNPKVWSPELGGLNSNGELQFYTKDPKNLALDGSGHLLITANRIADRSLTAVSNDPAIERMLTACSACQFTSARIKTAKKLSFQYGRIEIRMKTPSGEGTWPAFWMLGKDLLKGIPWPDSGEIDIIEQKGSMPATVFGTIHGPNLPGGAGGGYGSTYTAPAPLTTAFHTYAIEWKKNQLEFYVDGNMYFSVAANDGSSGTWVYNQPFFMILNLAMGGEFTDELDPAMNQAQMSIDYIRFYSINGVGKVFKN</sequence>
<organism evidence="3">
    <name type="scientific">freshwater metagenome</name>
    <dbReference type="NCBI Taxonomy" id="449393"/>
    <lineage>
        <taxon>unclassified sequences</taxon>
        <taxon>metagenomes</taxon>
        <taxon>ecological metagenomes</taxon>
    </lineage>
</organism>
<dbReference type="GO" id="GO:0005975">
    <property type="term" value="P:carbohydrate metabolic process"/>
    <property type="evidence" value="ECO:0007669"/>
    <property type="project" value="InterPro"/>
</dbReference>
<dbReference type="GO" id="GO:0004553">
    <property type="term" value="F:hydrolase activity, hydrolyzing O-glycosyl compounds"/>
    <property type="evidence" value="ECO:0007669"/>
    <property type="project" value="InterPro"/>
</dbReference>
<dbReference type="InterPro" id="IPR050546">
    <property type="entry name" value="Glycosyl_Hydrlase_16"/>
</dbReference>
<comment type="similarity">
    <text evidence="1">Belongs to the glycosyl hydrolase 16 family.</text>
</comment>
<dbReference type="CDD" id="cd08023">
    <property type="entry name" value="GH16_laminarinase_like"/>
    <property type="match status" value="1"/>
</dbReference>
<dbReference type="AlphaFoldDB" id="A0A6J6AEG8"/>
<dbReference type="EMBL" id="CAESPC010000145">
    <property type="protein sequence ID" value="CAB4367219.1"/>
    <property type="molecule type" value="Genomic_DNA"/>
</dbReference>
<dbReference type="InterPro" id="IPR000757">
    <property type="entry name" value="Beta-glucanase-like"/>
</dbReference>
<dbReference type="PANTHER" id="PTHR10963:SF55">
    <property type="entry name" value="GLYCOSIDE HYDROLASE FAMILY 16 PROTEIN"/>
    <property type="match status" value="1"/>
</dbReference>